<evidence type="ECO:0000313" key="1">
    <source>
        <dbReference type="EMBL" id="BBH16610.1"/>
    </source>
</evidence>
<evidence type="ECO:0000313" key="2">
    <source>
        <dbReference type="Proteomes" id="UP000271573"/>
    </source>
</evidence>
<dbReference type="AlphaFoldDB" id="A0A3G9ICE5"/>
<dbReference type="EMBL" id="AP019307">
    <property type="protein sequence ID" value="BBH16610.1"/>
    <property type="molecule type" value="Genomic_DNA"/>
</dbReference>
<reference evidence="1 2" key="1">
    <citation type="submission" date="2018-11" db="EMBL/GenBank/DDBJ databases">
        <title>Complete genome sequence of Nocardioides baekrokdamisoli strain KCTC 39748.</title>
        <authorList>
            <person name="Kang S.W."/>
            <person name="Lee K.C."/>
            <person name="Kim K.K."/>
            <person name="Kim J.S."/>
            <person name="Kim D.S."/>
            <person name="Ko S.H."/>
            <person name="Yang S.H."/>
            <person name="Shin Y.K."/>
            <person name="Lee J.S."/>
        </authorList>
    </citation>
    <scope>NUCLEOTIDE SEQUENCE [LARGE SCALE GENOMIC DNA]</scope>
    <source>
        <strain evidence="1 2">KCTC 39748</strain>
    </source>
</reference>
<dbReference type="OrthoDB" id="3541837at2"/>
<dbReference type="Proteomes" id="UP000271573">
    <property type="component" value="Chromosome"/>
</dbReference>
<accession>A0A3G9ICE5</accession>
<organism evidence="1 2">
    <name type="scientific">Nocardioides baekrokdamisoli</name>
    <dbReference type="NCBI Taxonomy" id="1804624"/>
    <lineage>
        <taxon>Bacteria</taxon>
        <taxon>Bacillati</taxon>
        <taxon>Actinomycetota</taxon>
        <taxon>Actinomycetes</taxon>
        <taxon>Propionibacteriales</taxon>
        <taxon>Nocardioidaceae</taxon>
        <taxon>Nocardioides</taxon>
    </lineage>
</organism>
<dbReference type="KEGG" id="nbe:Back2_08970"/>
<gene>
    <name evidence="1" type="ORF">Back2_08970</name>
</gene>
<name>A0A3G9ICE5_9ACTN</name>
<protein>
    <recommendedName>
        <fullName evidence="3">CopG family transcriptional regulator</fullName>
    </recommendedName>
</protein>
<dbReference type="RefSeq" id="WP_125567129.1">
    <property type="nucleotide sequence ID" value="NZ_AP019307.1"/>
</dbReference>
<evidence type="ECO:0008006" key="3">
    <source>
        <dbReference type="Google" id="ProtNLM"/>
    </source>
</evidence>
<keyword evidence="2" id="KW-1185">Reference proteome</keyword>
<sequence>MTIRITVSLPDEIVHKAQQAVAAGQAASVSAYVADAISEKQHGVPLGELLAAWDAELGRPSDEVYAWAEAELDRTDAEWAAQRTAKA</sequence>
<proteinExistence type="predicted"/>